<feature type="transmembrane region" description="Helical" evidence="8">
    <location>
        <begin position="98"/>
        <end position="121"/>
    </location>
</feature>
<dbReference type="PANTHER" id="PTHR43163:SF6">
    <property type="entry name" value="DIPEPTIDE TRANSPORT SYSTEM PERMEASE PROTEIN DPPB-RELATED"/>
    <property type="match status" value="1"/>
</dbReference>
<organism evidence="10 11">
    <name type="scientific">Thiothrix lacustris</name>
    <dbReference type="NCBI Taxonomy" id="525917"/>
    <lineage>
        <taxon>Bacteria</taxon>
        <taxon>Pseudomonadati</taxon>
        <taxon>Pseudomonadota</taxon>
        <taxon>Gammaproteobacteria</taxon>
        <taxon>Thiotrichales</taxon>
        <taxon>Thiotrichaceae</taxon>
        <taxon>Thiothrix</taxon>
    </lineage>
</organism>
<dbReference type="InterPro" id="IPR045621">
    <property type="entry name" value="BPD_transp_1_N"/>
</dbReference>
<evidence type="ECO:0000313" key="10">
    <source>
        <dbReference type="EMBL" id="OQX15075.1"/>
    </source>
</evidence>
<dbReference type="NCBIfam" id="NF007008">
    <property type="entry name" value="PRK09471.1"/>
    <property type="match status" value="1"/>
</dbReference>
<dbReference type="SUPFAM" id="SSF161098">
    <property type="entry name" value="MetI-like"/>
    <property type="match status" value="1"/>
</dbReference>
<keyword evidence="2 8" id="KW-0813">Transport</keyword>
<dbReference type="Gene3D" id="1.10.3720.10">
    <property type="entry name" value="MetI-like"/>
    <property type="match status" value="1"/>
</dbReference>
<reference evidence="10 11" key="1">
    <citation type="submission" date="2017-01" db="EMBL/GenBank/DDBJ databases">
        <title>Novel large sulfur bacteria in the metagenomes of groundwater-fed chemosynthetic microbial mats in the Lake Huron basin.</title>
        <authorList>
            <person name="Sharrar A.M."/>
            <person name="Flood B.E."/>
            <person name="Bailey J.V."/>
            <person name="Jones D.S."/>
            <person name="Biddanda B."/>
            <person name="Ruberg S.A."/>
            <person name="Marcus D.N."/>
            <person name="Dick G.J."/>
        </authorList>
    </citation>
    <scope>NUCLEOTIDE SEQUENCE [LARGE SCALE GENOMIC DNA]</scope>
    <source>
        <strain evidence="10">A8</strain>
    </source>
</reference>
<dbReference type="GO" id="GO:0005886">
    <property type="term" value="C:plasma membrane"/>
    <property type="evidence" value="ECO:0007669"/>
    <property type="project" value="UniProtKB-SubCell"/>
</dbReference>
<proteinExistence type="inferred from homology"/>
<evidence type="ECO:0000256" key="8">
    <source>
        <dbReference type="RuleBase" id="RU363032"/>
    </source>
</evidence>
<feature type="transmembrane region" description="Helical" evidence="8">
    <location>
        <begin position="12"/>
        <end position="31"/>
    </location>
</feature>
<dbReference type="Pfam" id="PF00528">
    <property type="entry name" value="BPD_transp_1"/>
    <property type="match status" value="1"/>
</dbReference>
<sequence length="306" mass="33305">MLQCVVKRLLGALPTLLVIITLAFFLIRLAPGGPFDTERPMPPEIAANMERAYHLDQPLPVQYGHYLLNILQGDFGPSFKYKDHSVSSLIAEGFPVSLQLGVFAMLLALLVGIPAGMLAALHHNRALDHAVMAVSMTGITVPNFVMAPLLALVFGVLLHWLPVAGWDQGWKSAVLPVIALALPQIAYAARLMRASVLETLSSPHIRTAVAKGLPLRLIVWRHVLKGALLPVLSWLGPATAAIITGSVVIEQIFGIPGIGRHFVQGALNRDYTLVMGVVIFYGALIILMNLLVDVIYGWIDPRVRYD</sequence>
<gene>
    <name evidence="10" type="primary">oppB</name>
    <name evidence="10" type="ORF">BWK73_07795</name>
</gene>
<evidence type="ECO:0000256" key="3">
    <source>
        <dbReference type="ARBA" id="ARBA00022475"/>
    </source>
</evidence>
<evidence type="ECO:0000256" key="6">
    <source>
        <dbReference type="ARBA" id="ARBA00023136"/>
    </source>
</evidence>
<keyword evidence="5 8" id="KW-1133">Transmembrane helix</keyword>
<dbReference type="InterPro" id="IPR000515">
    <property type="entry name" value="MetI-like"/>
</dbReference>
<evidence type="ECO:0000313" key="11">
    <source>
        <dbReference type="Proteomes" id="UP000192491"/>
    </source>
</evidence>
<evidence type="ECO:0000256" key="2">
    <source>
        <dbReference type="ARBA" id="ARBA00022448"/>
    </source>
</evidence>
<comment type="caution">
    <text evidence="10">The sequence shown here is derived from an EMBL/GenBank/DDBJ whole genome shotgun (WGS) entry which is preliminary data.</text>
</comment>
<feature type="domain" description="ABC transmembrane type-1" evidence="9">
    <location>
        <begin position="94"/>
        <end position="296"/>
    </location>
</feature>
<comment type="subcellular location">
    <subcellularLocation>
        <location evidence="1 8">Cell membrane</location>
        <topology evidence="1 8">Multi-pass membrane protein</topology>
    </subcellularLocation>
</comment>
<evidence type="ECO:0000256" key="1">
    <source>
        <dbReference type="ARBA" id="ARBA00004651"/>
    </source>
</evidence>
<evidence type="ECO:0000256" key="7">
    <source>
        <dbReference type="ARBA" id="ARBA00024202"/>
    </source>
</evidence>
<dbReference type="Proteomes" id="UP000192491">
    <property type="component" value="Unassembled WGS sequence"/>
</dbReference>
<name>A0A1Y1QVT5_9GAMM</name>
<evidence type="ECO:0000256" key="4">
    <source>
        <dbReference type="ARBA" id="ARBA00022692"/>
    </source>
</evidence>
<comment type="similarity">
    <text evidence="7">Belongs to the binding-protein-dependent transport system permease family. OppBC subfamily.</text>
</comment>
<dbReference type="PROSITE" id="PS50928">
    <property type="entry name" value="ABC_TM1"/>
    <property type="match status" value="1"/>
</dbReference>
<dbReference type="GO" id="GO:0055085">
    <property type="term" value="P:transmembrane transport"/>
    <property type="evidence" value="ECO:0007669"/>
    <property type="project" value="InterPro"/>
</dbReference>
<evidence type="ECO:0000259" key="9">
    <source>
        <dbReference type="PROSITE" id="PS50928"/>
    </source>
</evidence>
<dbReference type="InterPro" id="IPR035906">
    <property type="entry name" value="MetI-like_sf"/>
</dbReference>
<accession>A0A1Y1QVT5</accession>
<dbReference type="EMBL" id="MTEJ01000019">
    <property type="protein sequence ID" value="OQX15075.1"/>
    <property type="molecule type" value="Genomic_DNA"/>
</dbReference>
<keyword evidence="6 8" id="KW-0472">Membrane</keyword>
<feature type="transmembrane region" description="Helical" evidence="8">
    <location>
        <begin position="173"/>
        <end position="192"/>
    </location>
</feature>
<keyword evidence="4 8" id="KW-0812">Transmembrane</keyword>
<protein>
    <submittedName>
        <fullName evidence="10">Oligopeptide transporter permease</fullName>
    </submittedName>
</protein>
<dbReference type="AlphaFoldDB" id="A0A1Y1QVT5"/>
<dbReference type="eggNOG" id="COG0601">
    <property type="taxonomic scope" value="Bacteria"/>
</dbReference>
<feature type="transmembrane region" description="Helical" evidence="8">
    <location>
        <begin position="238"/>
        <end position="259"/>
    </location>
</feature>
<dbReference type="CDD" id="cd06261">
    <property type="entry name" value="TM_PBP2"/>
    <property type="match status" value="1"/>
</dbReference>
<feature type="transmembrane region" description="Helical" evidence="8">
    <location>
        <begin position="133"/>
        <end position="161"/>
    </location>
</feature>
<dbReference type="STRING" id="1123401.GCA_000621325_00098"/>
<evidence type="ECO:0000256" key="5">
    <source>
        <dbReference type="ARBA" id="ARBA00022989"/>
    </source>
</evidence>
<feature type="transmembrane region" description="Helical" evidence="8">
    <location>
        <begin position="271"/>
        <end position="299"/>
    </location>
</feature>
<dbReference type="PANTHER" id="PTHR43163">
    <property type="entry name" value="DIPEPTIDE TRANSPORT SYSTEM PERMEASE PROTEIN DPPB-RELATED"/>
    <property type="match status" value="1"/>
</dbReference>
<dbReference type="Pfam" id="PF19300">
    <property type="entry name" value="BPD_transp_1_N"/>
    <property type="match status" value="1"/>
</dbReference>
<keyword evidence="3" id="KW-1003">Cell membrane</keyword>